<gene>
    <name evidence="3" type="ORF">LZC95_35315</name>
</gene>
<dbReference type="CDD" id="cd00293">
    <property type="entry name" value="USP-like"/>
    <property type="match status" value="1"/>
</dbReference>
<dbReference type="InterPro" id="IPR006016">
    <property type="entry name" value="UspA"/>
</dbReference>
<dbReference type="InterPro" id="IPR000836">
    <property type="entry name" value="PRTase_dom"/>
</dbReference>
<feature type="domain" description="UspA" evidence="2">
    <location>
        <begin position="5"/>
        <end position="145"/>
    </location>
</feature>
<protein>
    <submittedName>
        <fullName evidence="3">Universal stress protein</fullName>
    </submittedName>
</protein>
<dbReference type="SUPFAM" id="SSF52402">
    <property type="entry name" value="Adenine nucleotide alpha hydrolases-like"/>
    <property type="match status" value="1"/>
</dbReference>
<keyword evidence="4" id="KW-1185">Reference proteome</keyword>
<dbReference type="Proteomes" id="UP001379533">
    <property type="component" value="Chromosome"/>
</dbReference>
<evidence type="ECO:0000259" key="2">
    <source>
        <dbReference type="Pfam" id="PF00582"/>
    </source>
</evidence>
<organism evidence="3 4">
    <name type="scientific">Pendulispora brunnea</name>
    <dbReference type="NCBI Taxonomy" id="2905690"/>
    <lineage>
        <taxon>Bacteria</taxon>
        <taxon>Pseudomonadati</taxon>
        <taxon>Myxococcota</taxon>
        <taxon>Myxococcia</taxon>
        <taxon>Myxococcales</taxon>
        <taxon>Sorangiineae</taxon>
        <taxon>Pendulisporaceae</taxon>
        <taxon>Pendulispora</taxon>
    </lineage>
</organism>
<comment type="similarity">
    <text evidence="1">Belongs to the universal stress protein A family.</text>
</comment>
<dbReference type="Gene3D" id="3.40.50.2020">
    <property type="match status" value="1"/>
</dbReference>
<proteinExistence type="inferred from homology"/>
<dbReference type="Gene3D" id="3.30.1310.20">
    <property type="entry name" value="PRTase-like"/>
    <property type="match status" value="1"/>
</dbReference>
<dbReference type="RefSeq" id="WP_394842331.1">
    <property type="nucleotide sequence ID" value="NZ_CP089982.1"/>
</dbReference>
<evidence type="ECO:0000313" key="4">
    <source>
        <dbReference type="Proteomes" id="UP001379533"/>
    </source>
</evidence>
<dbReference type="PANTHER" id="PTHR46268">
    <property type="entry name" value="STRESS RESPONSE PROTEIN NHAX"/>
    <property type="match status" value="1"/>
</dbReference>
<sequence>MNPVRHILLATDFSPASERALASAIELAERFDAKLTLVHVLEPAPYPHAIGLPMPLPVEAFNGRRQGAIHHLESTVQEVRKRVPNAHALFCDGTAWRTIVAAAKEVHADIIVVGSHGRRGIPHRLLGSVAERVVRLSPVPVLTVHGFWFEDRVQAGRELAAALESLRAQSPAVVAISPGGIVVGTEVARILGASFDVLLTDRLTSEGFTLGAACEGGLTHFAPGAVQKAVAAENRDHLLTDTREKLEHDATKIRGTASLGDLWRRTVVVVSDAFLDPWRPLVAADALAKLGPDRLVFAAPVASDEALAELKTRFPDAVVLHRLHAHADASAAYRDFSAPSAHRLTQCIRATEVVAA</sequence>
<evidence type="ECO:0000313" key="3">
    <source>
        <dbReference type="EMBL" id="WXA91709.1"/>
    </source>
</evidence>
<evidence type="ECO:0000256" key="1">
    <source>
        <dbReference type="ARBA" id="ARBA00008791"/>
    </source>
</evidence>
<dbReference type="InterPro" id="IPR029057">
    <property type="entry name" value="PRTase-like"/>
</dbReference>
<dbReference type="InterPro" id="IPR014729">
    <property type="entry name" value="Rossmann-like_a/b/a_fold"/>
</dbReference>
<dbReference type="Pfam" id="PF00582">
    <property type="entry name" value="Usp"/>
    <property type="match status" value="1"/>
</dbReference>
<dbReference type="CDD" id="cd06223">
    <property type="entry name" value="PRTases_typeI"/>
    <property type="match status" value="1"/>
</dbReference>
<dbReference type="SUPFAM" id="SSF53271">
    <property type="entry name" value="PRTase-like"/>
    <property type="match status" value="1"/>
</dbReference>
<dbReference type="PRINTS" id="PR01438">
    <property type="entry name" value="UNVRSLSTRESS"/>
</dbReference>
<dbReference type="PANTHER" id="PTHR46268:SF15">
    <property type="entry name" value="UNIVERSAL STRESS PROTEIN HP_0031"/>
    <property type="match status" value="1"/>
</dbReference>
<name>A0ABZ2JZ17_9BACT</name>
<dbReference type="EMBL" id="CP089982">
    <property type="protein sequence ID" value="WXA91709.1"/>
    <property type="molecule type" value="Genomic_DNA"/>
</dbReference>
<dbReference type="InterPro" id="IPR006015">
    <property type="entry name" value="Universal_stress_UspA"/>
</dbReference>
<accession>A0ABZ2JZ17</accession>
<dbReference type="Gene3D" id="3.40.50.620">
    <property type="entry name" value="HUPs"/>
    <property type="match status" value="1"/>
</dbReference>
<reference evidence="3 4" key="1">
    <citation type="submission" date="2021-12" db="EMBL/GenBank/DDBJ databases">
        <title>Discovery of the Pendulisporaceae a myxobacterial family with distinct sporulation behavior and unique specialized metabolism.</title>
        <authorList>
            <person name="Garcia R."/>
            <person name="Popoff A."/>
            <person name="Bader C.D."/>
            <person name="Loehr J."/>
            <person name="Walesch S."/>
            <person name="Walt C."/>
            <person name="Boldt J."/>
            <person name="Bunk B."/>
            <person name="Haeckl F.J.F.P.J."/>
            <person name="Gunesch A.P."/>
            <person name="Birkelbach J."/>
            <person name="Nuebel U."/>
            <person name="Pietschmann T."/>
            <person name="Bach T."/>
            <person name="Mueller R."/>
        </authorList>
    </citation>
    <scope>NUCLEOTIDE SEQUENCE [LARGE SCALE GENOMIC DNA]</scope>
    <source>
        <strain evidence="3 4">MSr12523</strain>
    </source>
</reference>